<keyword evidence="3 9" id="KW-1133">Transmembrane helix</keyword>
<keyword evidence="5 9" id="KW-0472">Membrane</keyword>
<keyword evidence="12" id="KW-1185">Reference proteome</keyword>
<feature type="compositionally biased region" description="Gly residues" evidence="8">
    <location>
        <begin position="307"/>
        <end position="316"/>
    </location>
</feature>
<evidence type="ECO:0000256" key="5">
    <source>
        <dbReference type="ARBA" id="ARBA00023136"/>
    </source>
</evidence>
<keyword evidence="6" id="KW-0675">Receptor</keyword>
<dbReference type="SUPFAM" id="SSF81321">
    <property type="entry name" value="Family A G protein-coupled receptor-like"/>
    <property type="match status" value="1"/>
</dbReference>
<name>A0A452GLS0_9SAUR</name>
<dbReference type="Proteomes" id="UP000291020">
    <property type="component" value="Unassembled WGS sequence"/>
</dbReference>
<dbReference type="Ensembl" id="ENSGAGT00000003126.1">
    <property type="protein sequence ID" value="ENSGAGP00000002730.1"/>
    <property type="gene ID" value="ENSGAGG00000002192.1"/>
</dbReference>
<evidence type="ECO:0000259" key="10">
    <source>
        <dbReference type="PROSITE" id="PS50262"/>
    </source>
</evidence>
<dbReference type="GO" id="GO:0004930">
    <property type="term" value="F:G protein-coupled receptor activity"/>
    <property type="evidence" value="ECO:0007669"/>
    <property type="project" value="UniProtKB-KW"/>
</dbReference>
<evidence type="ECO:0000256" key="2">
    <source>
        <dbReference type="ARBA" id="ARBA00022692"/>
    </source>
</evidence>
<dbReference type="PANTHER" id="PTHR24240">
    <property type="entry name" value="OPSIN"/>
    <property type="match status" value="1"/>
</dbReference>
<feature type="domain" description="G-protein coupled receptors family 1 profile" evidence="10">
    <location>
        <begin position="62"/>
        <end position="120"/>
    </location>
</feature>
<evidence type="ECO:0000313" key="12">
    <source>
        <dbReference type="Proteomes" id="UP000291020"/>
    </source>
</evidence>
<evidence type="ECO:0000256" key="9">
    <source>
        <dbReference type="SAM" id="Phobius"/>
    </source>
</evidence>
<dbReference type="PROSITE" id="PS50262">
    <property type="entry name" value="G_PROTEIN_RECEP_F1_2"/>
    <property type="match status" value="1"/>
</dbReference>
<dbReference type="GO" id="GO:0016020">
    <property type="term" value="C:membrane"/>
    <property type="evidence" value="ECO:0007669"/>
    <property type="project" value="UniProtKB-SubCell"/>
</dbReference>
<evidence type="ECO:0000313" key="11">
    <source>
        <dbReference type="Ensembl" id="ENSGAGP00000002730.1"/>
    </source>
</evidence>
<organism evidence="11 12">
    <name type="scientific">Gopherus agassizii</name>
    <name type="common">Agassiz's desert tortoise</name>
    <dbReference type="NCBI Taxonomy" id="38772"/>
    <lineage>
        <taxon>Eukaryota</taxon>
        <taxon>Metazoa</taxon>
        <taxon>Chordata</taxon>
        <taxon>Craniata</taxon>
        <taxon>Vertebrata</taxon>
        <taxon>Euteleostomi</taxon>
        <taxon>Archelosauria</taxon>
        <taxon>Testudinata</taxon>
        <taxon>Testudines</taxon>
        <taxon>Cryptodira</taxon>
        <taxon>Durocryptodira</taxon>
        <taxon>Testudinoidea</taxon>
        <taxon>Testudinidae</taxon>
        <taxon>Gopherus</taxon>
    </lineage>
</organism>
<reference evidence="11" key="3">
    <citation type="submission" date="2025-09" db="UniProtKB">
        <authorList>
            <consortium name="Ensembl"/>
        </authorList>
    </citation>
    <scope>IDENTIFICATION</scope>
</reference>
<proteinExistence type="predicted"/>
<dbReference type="PRINTS" id="PR00237">
    <property type="entry name" value="GPCRRHODOPSN"/>
</dbReference>
<evidence type="ECO:0000256" key="8">
    <source>
        <dbReference type="SAM" id="MobiDB-lite"/>
    </source>
</evidence>
<accession>A0A452GLS0</accession>
<evidence type="ECO:0000256" key="7">
    <source>
        <dbReference type="ARBA" id="ARBA00023224"/>
    </source>
</evidence>
<reference evidence="11" key="2">
    <citation type="submission" date="2025-08" db="UniProtKB">
        <authorList>
            <consortium name="Ensembl"/>
        </authorList>
    </citation>
    <scope>IDENTIFICATION</scope>
</reference>
<reference evidence="12" key="1">
    <citation type="journal article" date="2017" name="PLoS ONE">
        <title>The Agassiz's desert tortoise genome provides a resource for the conservation of a threatened species.</title>
        <authorList>
            <person name="Tollis M."/>
            <person name="DeNardo D.F."/>
            <person name="Cornelius J.A."/>
            <person name="Dolby G.A."/>
            <person name="Edwards T."/>
            <person name="Henen B.T."/>
            <person name="Karl A.E."/>
            <person name="Murphy R.W."/>
            <person name="Kusumi K."/>
        </authorList>
    </citation>
    <scope>NUCLEOTIDE SEQUENCE [LARGE SCALE GENOMIC DNA]</scope>
</reference>
<keyword evidence="7" id="KW-0807">Transducer</keyword>
<evidence type="ECO:0000256" key="1">
    <source>
        <dbReference type="ARBA" id="ARBA00004141"/>
    </source>
</evidence>
<feature type="region of interest" description="Disordered" evidence="8">
    <location>
        <begin position="281"/>
        <end position="316"/>
    </location>
</feature>
<evidence type="ECO:0000256" key="6">
    <source>
        <dbReference type="ARBA" id="ARBA00023170"/>
    </source>
</evidence>
<dbReference type="Pfam" id="PF00001">
    <property type="entry name" value="7tm_1"/>
    <property type="match status" value="1"/>
</dbReference>
<feature type="transmembrane region" description="Helical" evidence="9">
    <location>
        <begin position="43"/>
        <end position="68"/>
    </location>
</feature>
<dbReference type="InterPro" id="IPR017452">
    <property type="entry name" value="GPCR_Rhodpsn_7TM"/>
</dbReference>
<protein>
    <recommendedName>
        <fullName evidence="10">G-protein coupled receptors family 1 profile domain-containing protein</fullName>
    </recommendedName>
</protein>
<keyword evidence="2 9" id="KW-0812">Transmembrane</keyword>
<dbReference type="Gene3D" id="1.20.1070.10">
    <property type="entry name" value="Rhodopsin 7-helix transmembrane proteins"/>
    <property type="match status" value="1"/>
</dbReference>
<dbReference type="AlphaFoldDB" id="A0A452GLS0"/>
<keyword evidence="4" id="KW-0297">G-protein coupled receptor</keyword>
<feature type="transmembrane region" description="Helical" evidence="9">
    <location>
        <begin position="80"/>
        <end position="106"/>
    </location>
</feature>
<dbReference type="STRING" id="38772.ENSGAGP00000002730"/>
<sequence length="420" mass="45862">MHKTRELRDDLPEDFFIPVPLDTNNLTALSPFLVPQTHLGSPAIFMGMSAFMFLLVVLGVPINVLTVFCTAKYRKLRSHLNYILVNLAVANLLVISVGSTTAFYSFSHMYFALGPMACKIEGFTATLGGEWGCGRERGAPAGLGGWAGLAGGWGSKAGGRGRMESLLPRWSQPLHLRHGESLVSGRRGLRAIPSDLQTPGELHVPWHPRHHRLPPHLGLRPHGLCTPPLRMEPVHPRGAPVLVRPRLVHDQQQVEQRILRDLPLLLLLRGPPQRHHLLLRPPAADTARRGQATGAVSHDAEGRAGGDQDGGGDGGRVPGVLAALRLLRAVGRDTPWGALRRAPGLRALRLLQSLHRLQPRHLCLHEQAGWRRAGLGHGEHAEGQWGSVMGGRGAWDQGSNAGWESGTCEEVSWQKREGWS</sequence>
<feature type="region of interest" description="Disordered" evidence="8">
    <location>
        <begin position="398"/>
        <end position="420"/>
    </location>
</feature>
<evidence type="ECO:0000256" key="4">
    <source>
        <dbReference type="ARBA" id="ARBA00023040"/>
    </source>
</evidence>
<comment type="subcellular location">
    <subcellularLocation>
        <location evidence="1">Membrane</location>
        <topology evidence="1">Multi-pass membrane protein</topology>
    </subcellularLocation>
</comment>
<evidence type="ECO:0000256" key="3">
    <source>
        <dbReference type="ARBA" id="ARBA00022989"/>
    </source>
</evidence>
<dbReference type="InterPro" id="IPR050125">
    <property type="entry name" value="GPCR_opsins"/>
</dbReference>
<dbReference type="InterPro" id="IPR000276">
    <property type="entry name" value="GPCR_Rhodpsn"/>
</dbReference>